<dbReference type="PROSITE" id="PS51462">
    <property type="entry name" value="NUDIX"/>
    <property type="match status" value="1"/>
</dbReference>
<dbReference type="SUPFAM" id="SSF55811">
    <property type="entry name" value="Nudix"/>
    <property type="match status" value="1"/>
</dbReference>
<evidence type="ECO:0000313" key="8">
    <source>
        <dbReference type="EMBL" id="KOC62539.1"/>
    </source>
</evidence>
<evidence type="ECO:0000256" key="4">
    <source>
        <dbReference type="ARBA" id="ARBA00022801"/>
    </source>
</evidence>
<dbReference type="Proteomes" id="UP000053825">
    <property type="component" value="Unassembled WGS sequence"/>
</dbReference>
<dbReference type="CDD" id="cd03426">
    <property type="entry name" value="NUDIX_CoAse_Nudt7"/>
    <property type="match status" value="1"/>
</dbReference>
<keyword evidence="5" id="KW-0460">Magnesium</keyword>
<protein>
    <submittedName>
        <fullName evidence="8">Nucleoside diphosphate-linked moiety X motif 8, mitochondrial</fullName>
    </submittedName>
</protein>
<accession>A0A0L7QVF3</accession>
<sequence length="271" mass="31306">MFNQPFLACNVRKQLKCPRFDIAECHRNIALKKCFFFTIKSTKSQGSLSTINLEHLRPEVVLSEKNRKSFIEKFKTRKMSTIDEKANQAAVLVPLCMHKGELGFLYTLRSTKLSSNRGQVSFPGGMYDKEDRDLEETALRETWEELRIPKEKVDLWASGNMIDKKNVKVLPVFGYIGEIDPEKLHINTNEVEEAFFLSLSNLCDLSLCRYTQFRDSYTLPVYLGGKHRIWGFTAAITHIVLNALVPDAYKYKLVYIRHILPEKKDKSICQS</sequence>
<dbReference type="Gene3D" id="3.90.79.10">
    <property type="entry name" value="Nucleoside Triphosphate Pyrophosphohydrolase"/>
    <property type="match status" value="1"/>
</dbReference>
<dbReference type="AlphaFoldDB" id="A0A0L7QVF3"/>
<dbReference type="GO" id="GO:0010945">
    <property type="term" value="F:coenzyme A diphosphatase activity"/>
    <property type="evidence" value="ECO:0007669"/>
    <property type="project" value="InterPro"/>
</dbReference>
<evidence type="ECO:0000256" key="5">
    <source>
        <dbReference type="ARBA" id="ARBA00022842"/>
    </source>
</evidence>
<dbReference type="Pfam" id="PF00293">
    <property type="entry name" value="NUDIX"/>
    <property type="match status" value="1"/>
</dbReference>
<dbReference type="GO" id="GO:0046872">
    <property type="term" value="F:metal ion binding"/>
    <property type="evidence" value="ECO:0007669"/>
    <property type="project" value="UniProtKB-KW"/>
</dbReference>
<name>A0A0L7QVF3_9HYME</name>
<keyword evidence="9" id="KW-1185">Reference proteome</keyword>
<evidence type="ECO:0000259" key="7">
    <source>
        <dbReference type="PROSITE" id="PS51462"/>
    </source>
</evidence>
<gene>
    <name evidence="8" type="ORF">WH47_04200</name>
</gene>
<keyword evidence="4" id="KW-0378">Hydrolase</keyword>
<dbReference type="STRING" id="597456.A0A0L7QVF3"/>
<evidence type="ECO:0000256" key="1">
    <source>
        <dbReference type="ARBA" id="ARBA00001936"/>
    </source>
</evidence>
<comment type="cofactor">
    <cofactor evidence="1">
        <name>Mn(2+)</name>
        <dbReference type="ChEBI" id="CHEBI:29035"/>
    </cofactor>
</comment>
<organism evidence="8 9">
    <name type="scientific">Habropoda laboriosa</name>
    <dbReference type="NCBI Taxonomy" id="597456"/>
    <lineage>
        <taxon>Eukaryota</taxon>
        <taxon>Metazoa</taxon>
        <taxon>Ecdysozoa</taxon>
        <taxon>Arthropoda</taxon>
        <taxon>Hexapoda</taxon>
        <taxon>Insecta</taxon>
        <taxon>Pterygota</taxon>
        <taxon>Neoptera</taxon>
        <taxon>Endopterygota</taxon>
        <taxon>Hymenoptera</taxon>
        <taxon>Apocrita</taxon>
        <taxon>Aculeata</taxon>
        <taxon>Apoidea</taxon>
        <taxon>Anthophila</taxon>
        <taxon>Apidae</taxon>
        <taxon>Habropoda</taxon>
    </lineage>
</organism>
<dbReference type="InterPro" id="IPR045121">
    <property type="entry name" value="CoAse"/>
</dbReference>
<evidence type="ECO:0000256" key="3">
    <source>
        <dbReference type="ARBA" id="ARBA00022723"/>
    </source>
</evidence>
<dbReference type="OrthoDB" id="206213at2759"/>
<dbReference type="EMBL" id="KQ414727">
    <property type="protein sequence ID" value="KOC62539.1"/>
    <property type="molecule type" value="Genomic_DNA"/>
</dbReference>
<feature type="domain" description="Nudix hydrolase" evidence="7">
    <location>
        <begin position="86"/>
        <end position="223"/>
    </location>
</feature>
<dbReference type="InterPro" id="IPR000086">
    <property type="entry name" value="NUDIX_hydrolase_dom"/>
</dbReference>
<dbReference type="PANTHER" id="PTHR12992">
    <property type="entry name" value="NUDIX HYDROLASE"/>
    <property type="match status" value="1"/>
</dbReference>
<keyword evidence="6" id="KW-0464">Manganese</keyword>
<proteinExistence type="predicted"/>
<evidence type="ECO:0000256" key="6">
    <source>
        <dbReference type="ARBA" id="ARBA00023211"/>
    </source>
</evidence>
<keyword evidence="3" id="KW-0479">Metal-binding</keyword>
<comment type="cofactor">
    <cofactor evidence="2">
        <name>Mg(2+)</name>
        <dbReference type="ChEBI" id="CHEBI:18420"/>
    </cofactor>
</comment>
<dbReference type="PANTHER" id="PTHR12992:SF11">
    <property type="entry name" value="MITOCHONDRIAL COENZYME A DIPHOSPHATASE NUDT8"/>
    <property type="match status" value="1"/>
</dbReference>
<evidence type="ECO:0000313" key="9">
    <source>
        <dbReference type="Proteomes" id="UP000053825"/>
    </source>
</evidence>
<dbReference type="InterPro" id="IPR015797">
    <property type="entry name" value="NUDIX_hydrolase-like_dom_sf"/>
</dbReference>
<reference evidence="8 9" key="1">
    <citation type="submission" date="2015-07" db="EMBL/GenBank/DDBJ databases">
        <title>The genome of Habropoda laboriosa.</title>
        <authorList>
            <person name="Pan H."/>
            <person name="Kapheim K."/>
        </authorList>
    </citation>
    <scope>NUCLEOTIDE SEQUENCE [LARGE SCALE GENOMIC DNA]</scope>
    <source>
        <strain evidence="8">0110345459</strain>
    </source>
</reference>
<evidence type="ECO:0000256" key="2">
    <source>
        <dbReference type="ARBA" id="ARBA00001946"/>
    </source>
</evidence>